<dbReference type="RefSeq" id="WP_190994865.1">
    <property type="nucleotide sequence ID" value="NZ_JACOIK010000009.1"/>
</dbReference>
<proteinExistence type="predicted"/>
<reference evidence="1 2" key="1">
    <citation type="submission" date="2020-08" db="EMBL/GenBank/DDBJ databases">
        <title>Sphingobacterium sp. DN00404 isolated from aquaculture water.</title>
        <authorList>
            <person name="Zhang M."/>
        </authorList>
    </citation>
    <scope>NUCLEOTIDE SEQUENCE [LARGE SCALE GENOMIC DNA]</scope>
    <source>
        <strain evidence="1 2">DN00404</strain>
    </source>
</reference>
<dbReference type="Proteomes" id="UP000602759">
    <property type="component" value="Unassembled WGS sequence"/>
</dbReference>
<keyword evidence="2" id="KW-1185">Reference proteome</keyword>
<sequence length="74" mass="8718">MHVIEANNHFEKLTNNIRFAYDTSVLPSESYAALDSVISVIKTYEQEGFRYIFRGVPNLNKKLFVFLIERRYSL</sequence>
<gene>
    <name evidence="1" type="ORF">H8B06_13875</name>
</gene>
<comment type="caution">
    <text evidence="1">The sequence shown here is derived from an EMBL/GenBank/DDBJ whole genome shotgun (WGS) entry which is preliminary data.</text>
</comment>
<accession>A0ABR7YRN2</accession>
<protein>
    <submittedName>
        <fullName evidence="1">Uncharacterized protein</fullName>
    </submittedName>
</protein>
<name>A0ABR7YRN2_9SPHI</name>
<evidence type="ECO:0000313" key="1">
    <source>
        <dbReference type="EMBL" id="MBD1433922.1"/>
    </source>
</evidence>
<organism evidence="1 2">
    <name type="scientific">Sphingobacterium micropteri</name>
    <dbReference type="NCBI Taxonomy" id="2763501"/>
    <lineage>
        <taxon>Bacteria</taxon>
        <taxon>Pseudomonadati</taxon>
        <taxon>Bacteroidota</taxon>
        <taxon>Sphingobacteriia</taxon>
        <taxon>Sphingobacteriales</taxon>
        <taxon>Sphingobacteriaceae</taxon>
        <taxon>Sphingobacterium</taxon>
    </lineage>
</organism>
<evidence type="ECO:0000313" key="2">
    <source>
        <dbReference type="Proteomes" id="UP000602759"/>
    </source>
</evidence>
<dbReference type="EMBL" id="JACOIK010000009">
    <property type="protein sequence ID" value="MBD1433922.1"/>
    <property type="molecule type" value="Genomic_DNA"/>
</dbReference>